<keyword evidence="14" id="KW-1185">Reference proteome</keyword>
<evidence type="ECO:0000256" key="4">
    <source>
        <dbReference type="ARBA" id="ARBA00022741"/>
    </source>
</evidence>
<reference evidence="13 14" key="1">
    <citation type="submission" date="2016-04" db="EMBL/GenBank/DDBJ databases">
        <authorList>
            <person name="Evans L.H."/>
            <person name="Alamgir A."/>
            <person name="Owens N."/>
            <person name="Weber N.D."/>
            <person name="Virtaneva K."/>
            <person name="Barbian K."/>
            <person name="Babar A."/>
            <person name="Rosenke K."/>
        </authorList>
    </citation>
    <scope>NUCLEOTIDE SEQUENCE [LARGE SCALE GENOMIC DNA]</scope>
    <source>
        <strain evidence="13 14">LMa1</strain>
    </source>
</reference>
<dbReference type="GO" id="GO:0016743">
    <property type="term" value="F:carboxyl- or carbamoyltransferase activity"/>
    <property type="evidence" value="ECO:0007669"/>
    <property type="project" value="UniProtKB-UniRule"/>
</dbReference>
<evidence type="ECO:0000256" key="8">
    <source>
        <dbReference type="ARBA" id="ARBA00023160"/>
    </source>
</evidence>
<dbReference type="PRINTS" id="PR01069">
    <property type="entry name" value="ACCCTRFRASEA"/>
</dbReference>
<keyword evidence="10" id="KW-0963">Cytoplasm</keyword>
<dbReference type="SUPFAM" id="SSF52096">
    <property type="entry name" value="ClpP/crotonase"/>
    <property type="match status" value="1"/>
</dbReference>
<protein>
    <recommendedName>
        <fullName evidence="10">Acetyl-coenzyme A carboxylase carboxyl transferase subunit alpha</fullName>
        <shortName evidence="10">ACCase subunit alpha</shortName>
        <shortName evidence="10">Acetyl-CoA carboxylase carboxyltransferase subunit alpha</shortName>
        <ecNumber evidence="10">2.1.3.15</ecNumber>
    </recommendedName>
</protein>
<comment type="catalytic activity">
    <reaction evidence="9 10">
        <text>N(6)-carboxybiotinyl-L-lysyl-[protein] + acetyl-CoA = N(6)-biotinyl-L-lysyl-[protein] + malonyl-CoA</text>
        <dbReference type="Rhea" id="RHEA:54728"/>
        <dbReference type="Rhea" id="RHEA-COMP:10505"/>
        <dbReference type="Rhea" id="RHEA-COMP:10506"/>
        <dbReference type="ChEBI" id="CHEBI:57288"/>
        <dbReference type="ChEBI" id="CHEBI:57384"/>
        <dbReference type="ChEBI" id="CHEBI:83144"/>
        <dbReference type="ChEBI" id="CHEBI:83145"/>
        <dbReference type="EC" id="2.1.3.15"/>
    </reaction>
</comment>
<dbReference type="GO" id="GO:0003989">
    <property type="term" value="F:acetyl-CoA carboxylase activity"/>
    <property type="evidence" value="ECO:0007669"/>
    <property type="project" value="InterPro"/>
</dbReference>
<comment type="subcellular location">
    <subcellularLocation>
        <location evidence="10">Cytoplasm</location>
    </subcellularLocation>
</comment>
<dbReference type="STRING" id="1838280.A6M21_05915"/>
<evidence type="ECO:0000256" key="6">
    <source>
        <dbReference type="ARBA" id="ARBA00022840"/>
    </source>
</evidence>
<evidence type="ECO:0000313" key="13">
    <source>
        <dbReference type="EMBL" id="OAT85453.1"/>
    </source>
</evidence>
<keyword evidence="4 10" id="KW-0547">Nucleotide-binding</keyword>
<dbReference type="PROSITE" id="PS50989">
    <property type="entry name" value="COA_CT_CTER"/>
    <property type="match status" value="1"/>
</dbReference>
<organism evidence="13 14">
    <name type="scientific">Desulfotomaculum copahuensis</name>
    <dbReference type="NCBI Taxonomy" id="1838280"/>
    <lineage>
        <taxon>Bacteria</taxon>
        <taxon>Bacillati</taxon>
        <taxon>Bacillota</taxon>
        <taxon>Clostridia</taxon>
        <taxon>Eubacteriales</taxon>
        <taxon>Desulfotomaculaceae</taxon>
        <taxon>Desulfotomaculum</taxon>
    </lineage>
</organism>
<dbReference type="NCBIfam" id="NF041504">
    <property type="entry name" value="AccA_sub"/>
    <property type="match status" value="1"/>
</dbReference>
<dbReference type="PANTHER" id="PTHR42853">
    <property type="entry name" value="ACETYL-COENZYME A CARBOXYLASE CARBOXYL TRANSFERASE SUBUNIT ALPHA"/>
    <property type="match status" value="1"/>
</dbReference>
<keyword evidence="8 10" id="KW-0275">Fatty acid biosynthesis</keyword>
<evidence type="ECO:0000256" key="7">
    <source>
        <dbReference type="ARBA" id="ARBA00023098"/>
    </source>
</evidence>
<dbReference type="InterPro" id="IPR011763">
    <property type="entry name" value="COA_CT_C"/>
</dbReference>
<dbReference type="EC" id="2.1.3.15" evidence="10"/>
<comment type="subunit">
    <text evidence="10">Acetyl-CoA carboxylase is a heterohexamer composed of biotin carboxyl carrier protein (AccB), biotin carboxylase (AccC) and two subunits each of ACCase subunit alpha (AccA) and ACCase subunit beta (AccD).</text>
</comment>
<evidence type="ECO:0000256" key="1">
    <source>
        <dbReference type="ARBA" id="ARBA00004956"/>
    </source>
</evidence>
<keyword evidence="11" id="KW-0175">Coiled coil</keyword>
<comment type="caution">
    <text evidence="13">The sequence shown here is derived from an EMBL/GenBank/DDBJ whole genome shotgun (WGS) entry which is preliminary data.</text>
</comment>
<evidence type="ECO:0000256" key="2">
    <source>
        <dbReference type="ARBA" id="ARBA00022516"/>
    </source>
</evidence>
<dbReference type="HAMAP" id="MF_00823">
    <property type="entry name" value="AcetylCoA_CT_alpha"/>
    <property type="match status" value="1"/>
</dbReference>
<proteinExistence type="inferred from homology"/>
<evidence type="ECO:0000256" key="10">
    <source>
        <dbReference type="HAMAP-Rule" id="MF_00823"/>
    </source>
</evidence>
<dbReference type="Pfam" id="PF03255">
    <property type="entry name" value="ACCA"/>
    <property type="match status" value="1"/>
</dbReference>
<comment type="function">
    <text evidence="10">Component of the acetyl coenzyme A carboxylase (ACC) complex. First, biotin carboxylase catalyzes the carboxylation of biotin on its carrier protein (BCCP) and then the CO(2) group is transferred by the carboxyltransferase to acetyl-CoA to form malonyl-CoA.</text>
</comment>
<evidence type="ECO:0000256" key="5">
    <source>
        <dbReference type="ARBA" id="ARBA00022832"/>
    </source>
</evidence>
<keyword evidence="7 10" id="KW-0443">Lipid metabolism</keyword>
<accession>A0A1B7LGZ0</accession>
<gene>
    <name evidence="10" type="primary">accA</name>
    <name evidence="13" type="ORF">A6M21_05915</name>
</gene>
<dbReference type="InterPro" id="IPR001095">
    <property type="entry name" value="Acetyl_CoA_COase_a_su"/>
</dbReference>
<dbReference type="RefSeq" id="WP_066666800.1">
    <property type="nucleotide sequence ID" value="NZ_LYVF01000062.1"/>
</dbReference>
<dbReference type="Gene3D" id="3.90.226.10">
    <property type="entry name" value="2-enoyl-CoA Hydratase, Chain A, domain 1"/>
    <property type="match status" value="1"/>
</dbReference>
<evidence type="ECO:0000256" key="9">
    <source>
        <dbReference type="ARBA" id="ARBA00049152"/>
    </source>
</evidence>
<dbReference type="NCBIfam" id="NF004344">
    <property type="entry name" value="PRK05724.1"/>
    <property type="match status" value="1"/>
</dbReference>
<keyword evidence="5 10" id="KW-0276">Fatty acid metabolism</keyword>
<dbReference type="Proteomes" id="UP000078532">
    <property type="component" value="Unassembled WGS sequence"/>
</dbReference>
<sequence length="326" mass="36041">MTGAILEFDRPIVELEEKIKELRQFAREKEINLDAEIANLEKRVQALKENIYQNLAPWQKVLVARHPERPNMLDYINRLCTDFVQLHGDRLYGDDPALAGGIARFDGRPVTVLGQIKGRDTRENLARNFGMAHPEGYRMAMRLMRQAEKFHRPVLAFIDTPGAYPGMGAEERGISNAIAECIQTMLMLEVPVLSVIIGEGGSGGALALASGDCILIQEHAVFSVISPEAYASILWKDSSRAREAAGVMKITAADLEALHLVDEVIPEPLGGAHHDPDGAAERIREVLSRRLPELAARPVGQLLAARGEKFRRIGDPRIYLTGNDIT</sequence>
<comment type="similarity">
    <text evidence="10">Belongs to the AccA family.</text>
</comment>
<feature type="domain" description="CoA carboxyltransferase C-terminal" evidence="12">
    <location>
        <begin position="39"/>
        <end position="293"/>
    </location>
</feature>
<evidence type="ECO:0000256" key="3">
    <source>
        <dbReference type="ARBA" id="ARBA00022679"/>
    </source>
</evidence>
<dbReference type="GO" id="GO:0009317">
    <property type="term" value="C:acetyl-CoA carboxylase complex"/>
    <property type="evidence" value="ECO:0007669"/>
    <property type="project" value="InterPro"/>
</dbReference>
<dbReference type="AlphaFoldDB" id="A0A1B7LGZ0"/>
<dbReference type="EMBL" id="LYVF01000062">
    <property type="protein sequence ID" value="OAT85453.1"/>
    <property type="molecule type" value="Genomic_DNA"/>
</dbReference>
<dbReference type="UniPathway" id="UPA00655">
    <property type="reaction ID" value="UER00711"/>
</dbReference>
<evidence type="ECO:0000313" key="14">
    <source>
        <dbReference type="Proteomes" id="UP000078532"/>
    </source>
</evidence>
<keyword evidence="2 10" id="KW-0444">Lipid biosynthesis</keyword>
<dbReference type="GO" id="GO:0006633">
    <property type="term" value="P:fatty acid biosynthetic process"/>
    <property type="evidence" value="ECO:0007669"/>
    <property type="project" value="UniProtKB-KW"/>
</dbReference>
<keyword evidence="3 10" id="KW-0808">Transferase</keyword>
<dbReference type="PANTHER" id="PTHR42853:SF3">
    <property type="entry name" value="ACETYL-COENZYME A CARBOXYLASE CARBOXYL TRANSFERASE SUBUNIT ALPHA, CHLOROPLASTIC"/>
    <property type="match status" value="1"/>
</dbReference>
<evidence type="ECO:0000259" key="12">
    <source>
        <dbReference type="PROSITE" id="PS50989"/>
    </source>
</evidence>
<dbReference type="NCBIfam" id="TIGR00513">
    <property type="entry name" value="accA"/>
    <property type="match status" value="1"/>
</dbReference>
<dbReference type="GO" id="GO:0005524">
    <property type="term" value="F:ATP binding"/>
    <property type="evidence" value="ECO:0007669"/>
    <property type="project" value="UniProtKB-KW"/>
</dbReference>
<comment type="pathway">
    <text evidence="1 10">Lipid metabolism; malonyl-CoA biosynthesis; malonyl-CoA from acetyl-CoA: step 1/1.</text>
</comment>
<dbReference type="InterPro" id="IPR029045">
    <property type="entry name" value="ClpP/crotonase-like_dom_sf"/>
</dbReference>
<name>A0A1B7LGZ0_9FIRM</name>
<evidence type="ECO:0000256" key="11">
    <source>
        <dbReference type="SAM" id="Coils"/>
    </source>
</evidence>
<dbReference type="GO" id="GO:2001295">
    <property type="term" value="P:malonyl-CoA biosynthetic process"/>
    <property type="evidence" value="ECO:0007669"/>
    <property type="project" value="UniProtKB-UniRule"/>
</dbReference>
<feature type="coiled-coil region" evidence="11">
    <location>
        <begin position="12"/>
        <end position="50"/>
    </location>
</feature>
<keyword evidence="6 10" id="KW-0067">ATP-binding</keyword>
<dbReference type="OrthoDB" id="9808023at2"/>